<reference evidence="8 9" key="1">
    <citation type="submission" date="2020-08" db="EMBL/GenBank/DDBJ databases">
        <title>Genome public.</title>
        <authorList>
            <person name="Liu C."/>
            <person name="Sun Q."/>
        </authorList>
    </citation>
    <scope>NUCLEOTIDE SEQUENCE [LARGE SCALE GENOMIC DNA]</scope>
    <source>
        <strain evidence="8 9">BX2</strain>
    </source>
</reference>
<keyword evidence="4" id="KW-0472">Membrane</keyword>
<dbReference type="PROSITE" id="PS51257">
    <property type="entry name" value="PROKAR_LIPOPROTEIN"/>
    <property type="match status" value="1"/>
</dbReference>
<dbReference type="InterPro" id="IPR011990">
    <property type="entry name" value="TPR-like_helical_dom_sf"/>
</dbReference>
<keyword evidence="5" id="KW-0998">Cell outer membrane</keyword>
<gene>
    <name evidence="8" type="ORF">H8S77_11860</name>
</gene>
<comment type="subcellular location">
    <subcellularLocation>
        <location evidence="1">Cell outer membrane</location>
    </subcellularLocation>
</comment>
<feature type="domain" description="SusD-like N-terminal" evidence="7">
    <location>
        <begin position="24"/>
        <end position="220"/>
    </location>
</feature>
<evidence type="ECO:0000259" key="7">
    <source>
        <dbReference type="Pfam" id="PF14322"/>
    </source>
</evidence>
<organism evidence="8 9">
    <name type="scientific">Parabacteroides segnis</name>
    <dbReference type="NCBI Taxonomy" id="2763058"/>
    <lineage>
        <taxon>Bacteria</taxon>
        <taxon>Pseudomonadati</taxon>
        <taxon>Bacteroidota</taxon>
        <taxon>Bacteroidia</taxon>
        <taxon>Bacteroidales</taxon>
        <taxon>Tannerellaceae</taxon>
        <taxon>Parabacteroides</taxon>
    </lineage>
</organism>
<evidence type="ECO:0000256" key="4">
    <source>
        <dbReference type="ARBA" id="ARBA00023136"/>
    </source>
</evidence>
<keyword evidence="9" id="KW-1185">Reference proteome</keyword>
<comment type="caution">
    <text evidence="8">The sequence shown here is derived from an EMBL/GenBank/DDBJ whole genome shotgun (WGS) entry which is preliminary data.</text>
</comment>
<evidence type="ECO:0000313" key="8">
    <source>
        <dbReference type="EMBL" id="MBC5643582.1"/>
    </source>
</evidence>
<evidence type="ECO:0000256" key="3">
    <source>
        <dbReference type="ARBA" id="ARBA00022729"/>
    </source>
</evidence>
<evidence type="ECO:0000313" key="9">
    <source>
        <dbReference type="Proteomes" id="UP000644010"/>
    </source>
</evidence>
<protein>
    <submittedName>
        <fullName evidence="8">RagB/SusD family nutrient uptake outer membrane protein</fullName>
    </submittedName>
</protein>
<dbReference type="SUPFAM" id="SSF48452">
    <property type="entry name" value="TPR-like"/>
    <property type="match status" value="1"/>
</dbReference>
<dbReference type="InterPro" id="IPR012944">
    <property type="entry name" value="SusD_RagB_dom"/>
</dbReference>
<dbReference type="Pfam" id="PF07980">
    <property type="entry name" value="SusD_RagB"/>
    <property type="match status" value="1"/>
</dbReference>
<dbReference type="Gene3D" id="1.25.40.390">
    <property type="match status" value="1"/>
</dbReference>
<dbReference type="InterPro" id="IPR033985">
    <property type="entry name" value="SusD-like_N"/>
</dbReference>
<proteinExistence type="inferred from homology"/>
<dbReference type="Proteomes" id="UP000644010">
    <property type="component" value="Unassembled WGS sequence"/>
</dbReference>
<evidence type="ECO:0000256" key="2">
    <source>
        <dbReference type="ARBA" id="ARBA00006275"/>
    </source>
</evidence>
<comment type="similarity">
    <text evidence="2">Belongs to the SusD family.</text>
</comment>
<dbReference type="Pfam" id="PF14322">
    <property type="entry name" value="SusD-like_3"/>
    <property type="match status" value="1"/>
</dbReference>
<keyword evidence="3" id="KW-0732">Signal</keyword>
<accession>A0ABR7E1D6</accession>
<evidence type="ECO:0000256" key="5">
    <source>
        <dbReference type="ARBA" id="ARBA00023237"/>
    </source>
</evidence>
<name>A0ABR7E1D6_9BACT</name>
<sequence>MNMKSKITYIGLFICMALMSSCSDYLEVENRNSVTDNVLWSEESNADLFLNDMYNDLLPDANKVTQHLDQFSDNSDVGTNWMAGYANIGNAQITPENYPTGFSEVWDWEKAYKKIRKCNVFIKKVTESTLSDSYKQHRISEARFLRAFVYHWLWMTYGGVPLITVPLDNQNADIPLENPRATAQETFDFIVSELGEVAPLLNETETGNNAGRATKGAALTLKGWCELYHASAQRNPANDIERWKVAAKTCKLVMEMGVYSLAPDFDELFMTNNNSESIFARQYGPDKGNNKEMHFGPPTIGSSKPGWGNFQPTQQLVDEFSMENGLPITDPASGYDPNNPYEGREKRFYATILYNGSKWRNEFEITTQLGGNNSIDLGYSNDNTHTGYYARKRLNENKDLSMFGNETSYENYMFFRYGEVLLNFAEAENEVNGPTKEVLDAVNSVRTRNGNMPKVEDVFKSLNKESMREIIRRERRVELCFEDKRWWDIRRWEIADKLPDGSPGVMSVPLKGMLIKEDNGTLTYTIVDVRERKFLPKMYLMPLPQGAIDRNSVIAAQNGGEDNWVNGQNPGY</sequence>
<dbReference type="EMBL" id="JACOOI010000011">
    <property type="protein sequence ID" value="MBC5643582.1"/>
    <property type="molecule type" value="Genomic_DNA"/>
</dbReference>
<evidence type="ECO:0000259" key="6">
    <source>
        <dbReference type="Pfam" id="PF07980"/>
    </source>
</evidence>
<evidence type="ECO:0000256" key="1">
    <source>
        <dbReference type="ARBA" id="ARBA00004442"/>
    </source>
</evidence>
<feature type="domain" description="RagB/SusD" evidence="6">
    <location>
        <begin position="276"/>
        <end position="558"/>
    </location>
</feature>